<evidence type="ECO:0000256" key="1">
    <source>
        <dbReference type="ARBA" id="ARBA00005696"/>
    </source>
</evidence>
<protein>
    <recommendedName>
        <fullName evidence="2">Ubiquitin-like-conjugating enzyme ATG10</fullName>
    </recommendedName>
    <alternativeName>
        <fullName evidence="6">Autophagy-related protein 10</fullName>
    </alternativeName>
</protein>
<organism evidence="7 8">
    <name type="scientific">Chelonia mydas</name>
    <name type="common">Green sea-turtle</name>
    <name type="synonym">Chelonia agassizi</name>
    <dbReference type="NCBI Taxonomy" id="8469"/>
    <lineage>
        <taxon>Eukaryota</taxon>
        <taxon>Metazoa</taxon>
        <taxon>Chordata</taxon>
        <taxon>Craniata</taxon>
        <taxon>Vertebrata</taxon>
        <taxon>Euteleostomi</taxon>
        <taxon>Archelosauria</taxon>
        <taxon>Testudinata</taxon>
        <taxon>Testudines</taxon>
        <taxon>Cryptodira</taxon>
        <taxon>Durocryptodira</taxon>
        <taxon>Americhelydia</taxon>
        <taxon>Chelonioidea</taxon>
        <taxon>Cheloniidae</taxon>
        <taxon>Chelonia</taxon>
    </lineage>
</organism>
<dbReference type="Pfam" id="PF03987">
    <property type="entry name" value="Autophagy_act_C"/>
    <property type="match status" value="1"/>
</dbReference>
<dbReference type="GO" id="GO:0061651">
    <property type="term" value="F:Atg12 conjugating enzyme activity"/>
    <property type="evidence" value="ECO:0007669"/>
    <property type="project" value="TreeGrafter"/>
</dbReference>
<dbReference type="STRING" id="8469.M7B269"/>
<dbReference type="GO" id="GO:0000045">
    <property type="term" value="P:autophagosome assembly"/>
    <property type="evidence" value="ECO:0007669"/>
    <property type="project" value="TreeGrafter"/>
</dbReference>
<dbReference type="eggNOG" id="KOG4741">
    <property type="taxonomic scope" value="Eukaryota"/>
</dbReference>
<evidence type="ECO:0000256" key="6">
    <source>
        <dbReference type="ARBA" id="ARBA00029833"/>
    </source>
</evidence>
<evidence type="ECO:0000256" key="4">
    <source>
        <dbReference type="ARBA" id="ARBA00022786"/>
    </source>
</evidence>
<sequence>EALDDSQVAGICATSEVIRYEYHVLYSSSYQVPVLYFRACFLDGRPLTLDEIWEGVHECYRARLLEGPWDTITQQNERVYQLCNIATSCKLDVAEAVLDMNPLHCDINREAINVMMDVPRQFNVALEKIEAITIGGAPVMTEKINGAVTGDVQTTKYLLAAGAGARLAAYS</sequence>
<evidence type="ECO:0000313" key="7">
    <source>
        <dbReference type="EMBL" id="EMP29540.1"/>
    </source>
</evidence>
<dbReference type="GO" id="GO:0005829">
    <property type="term" value="C:cytosol"/>
    <property type="evidence" value="ECO:0007669"/>
    <property type="project" value="TreeGrafter"/>
</dbReference>
<keyword evidence="8" id="KW-1185">Reference proteome</keyword>
<gene>
    <name evidence="7" type="ORF">UY3_13350</name>
</gene>
<feature type="non-terminal residue" evidence="7">
    <location>
        <position position="1"/>
    </location>
</feature>
<reference evidence="8" key="1">
    <citation type="journal article" date="2013" name="Nat. Genet.">
        <title>The draft genomes of soft-shell turtle and green sea turtle yield insights into the development and evolution of the turtle-specific body plan.</title>
        <authorList>
            <person name="Wang Z."/>
            <person name="Pascual-Anaya J."/>
            <person name="Zadissa A."/>
            <person name="Li W."/>
            <person name="Niimura Y."/>
            <person name="Huang Z."/>
            <person name="Li C."/>
            <person name="White S."/>
            <person name="Xiong Z."/>
            <person name="Fang D."/>
            <person name="Wang B."/>
            <person name="Ming Y."/>
            <person name="Chen Y."/>
            <person name="Zheng Y."/>
            <person name="Kuraku S."/>
            <person name="Pignatelli M."/>
            <person name="Herrero J."/>
            <person name="Beal K."/>
            <person name="Nozawa M."/>
            <person name="Li Q."/>
            <person name="Wang J."/>
            <person name="Zhang H."/>
            <person name="Yu L."/>
            <person name="Shigenobu S."/>
            <person name="Wang J."/>
            <person name="Liu J."/>
            <person name="Flicek P."/>
            <person name="Searle S."/>
            <person name="Wang J."/>
            <person name="Kuratani S."/>
            <person name="Yin Y."/>
            <person name="Aken B."/>
            <person name="Zhang G."/>
            <person name="Irie N."/>
        </authorList>
    </citation>
    <scope>NUCLEOTIDE SEQUENCE [LARGE SCALE GENOMIC DNA]</scope>
</reference>
<keyword evidence="5" id="KW-0072">Autophagy</keyword>
<dbReference type="GO" id="GO:0000422">
    <property type="term" value="P:autophagy of mitochondrion"/>
    <property type="evidence" value="ECO:0007669"/>
    <property type="project" value="TreeGrafter"/>
</dbReference>
<evidence type="ECO:0000256" key="3">
    <source>
        <dbReference type="ARBA" id="ARBA00022679"/>
    </source>
</evidence>
<dbReference type="InterPro" id="IPR007135">
    <property type="entry name" value="Atg3/Atg10"/>
</dbReference>
<dbReference type="Proteomes" id="UP000031443">
    <property type="component" value="Unassembled WGS sequence"/>
</dbReference>
<evidence type="ECO:0000313" key="8">
    <source>
        <dbReference type="Proteomes" id="UP000031443"/>
    </source>
</evidence>
<dbReference type="EMBL" id="KB555348">
    <property type="protein sequence ID" value="EMP29540.1"/>
    <property type="molecule type" value="Genomic_DNA"/>
</dbReference>
<comment type="similarity">
    <text evidence="1">Belongs to the ATG10 family.</text>
</comment>
<proteinExistence type="inferred from homology"/>
<dbReference type="PANTHER" id="PTHR14957:SF1">
    <property type="entry name" value="UBIQUITIN-LIKE-CONJUGATING ENZYME ATG10"/>
    <property type="match status" value="1"/>
</dbReference>
<dbReference type="AlphaFoldDB" id="M7B269"/>
<evidence type="ECO:0000256" key="2">
    <source>
        <dbReference type="ARBA" id="ARBA00021099"/>
    </source>
</evidence>
<keyword evidence="3" id="KW-0808">Transferase</keyword>
<dbReference type="GO" id="GO:0032446">
    <property type="term" value="P:protein modification by small protein conjugation"/>
    <property type="evidence" value="ECO:0007669"/>
    <property type="project" value="TreeGrafter"/>
</dbReference>
<accession>M7B269</accession>
<dbReference type="Gene3D" id="3.30.1460.50">
    <property type="match status" value="1"/>
</dbReference>
<keyword evidence="4" id="KW-0833">Ubl conjugation pathway</keyword>
<name>M7B269_CHEMY</name>
<evidence type="ECO:0000256" key="5">
    <source>
        <dbReference type="ARBA" id="ARBA00023006"/>
    </source>
</evidence>
<dbReference type="PANTHER" id="PTHR14957">
    <property type="entry name" value="UBIQUITIN-LIKE-CONJUGATING ENZYME ATG10"/>
    <property type="match status" value="1"/>
</dbReference>